<proteinExistence type="inferred from homology"/>
<dbReference type="GO" id="GO:0009691">
    <property type="term" value="P:cytokinin biosynthetic process"/>
    <property type="evidence" value="ECO:0007669"/>
    <property type="project" value="UniProtKB-UniRule"/>
</dbReference>
<evidence type="ECO:0000256" key="3">
    <source>
        <dbReference type="RuleBase" id="RU363015"/>
    </source>
</evidence>
<evidence type="ECO:0000256" key="2">
    <source>
        <dbReference type="ARBA" id="ARBA00006763"/>
    </source>
</evidence>
<accession>A0A429MKG7</accession>
<dbReference type="GO" id="GO:0008714">
    <property type="term" value="F:AMP nucleosidase activity"/>
    <property type="evidence" value="ECO:0007669"/>
    <property type="project" value="UniProtKB-EC"/>
</dbReference>
<dbReference type="InterPro" id="IPR031100">
    <property type="entry name" value="LOG_fam"/>
</dbReference>
<comment type="catalytic activity">
    <reaction evidence="1">
        <text>AMP + H2O = D-ribose 5-phosphate + adenine</text>
        <dbReference type="Rhea" id="RHEA:20129"/>
        <dbReference type="ChEBI" id="CHEBI:15377"/>
        <dbReference type="ChEBI" id="CHEBI:16708"/>
        <dbReference type="ChEBI" id="CHEBI:78346"/>
        <dbReference type="ChEBI" id="CHEBI:456215"/>
        <dbReference type="EC" id="3.2.2.4"/>
    </reaction>
</comment>
<comment type="similarity">
    <text evidence="2 3">Belongs to the LOG family.</text>
</comment>
<evidence type="ECO:0000256" key="1">
    <source>
        <dbReference type="ARBA" id="ARBA00000274"/>
    </source>
</evidence>
<dbReference type="InterPro" id="IPR005269">
    <property type="entry name" value="LOG"/>
</dbReference>
<dbReference type="PANTHER" id="PTHR31223">
    <property type="entry name" value="LOG FAMILY PROTEIN YJL055W"/>
    <property type="match status" value="1"/>
</dbReference>
<evidence type="ECO:0000313" key="4">
    <source>
        <dbReference type="EMBL" id="RSR45758.1"/>
    </source>
</evidence>
<feature type="non-terminal residue" evidence="4">
    <location>
        <position position="1"/>
    </location>
</feature>
<dbReference type="GO" id="GO:0005829">
    <property type="term" value="C:cytosol"/>
    <property type="evidence" value="ECO:0007669"/>
    <property type="project" value="TreeGrafter"/>
</dbReference>
<dbReference type="PANTHER" id="PTHR31223:SF70">
    <property type="entry name" value="LOG FAMILY PROTEIN YJL055W"/>
    <property type="match status" value="1"/>
</dbReference>
<dbReference type="NCBIfam" id="TIGR00730">
    <property type="entry name" value="Rossman fold protein, TIGR00730 family"/>
    <property type="match status" value="1"/>
</dbReference>
<dbReference type="EMBL" id="RFDI01001352">
    <property type="protein sequence ID" value="RSR45758.1"/>
    <property type="molecule type" value="Genomic_DNA"/>
</dbReference>
<dbReference type="EC" id="3.2.2.n1" evidence="3"/>
<comment type="caution">
    <text evidence="4">The sequence shown here is derived from an EMBL/GenBank/DDBJ whole genome shotgun (WGS) entry which is preliminary data.</text>
</comment>
<dbReference type="SUPFAM" id="SSF102405">
    <property type="entry name" value="MCP/YpsA-like"/>
    <property type="match status" value="1"/>
</dbReference>
<dbReference type="Proteomes" id="UP000280073">
    <property type="component" value="Unassembled WGS sequence"/>
</dbReference>
<dbReference type="AlphaFoldDB" id="A0A429MKG7"/>
<reference evidence="4 5" key="1">
    <citation type="submission" date="2018-10" db="EMBL/GenBank/DDBJ databases">
        <title>GWAS and RNA-Seq identify cryptic mechanisms of antimicrobial resistance in Acinetobacter baumannii.</title>
        <authorList>
            <person name="Sahl J.W."/>
        </authorList>
    </citation>
    <scope>NUCLEOTIDE SEQUENCE [LARGE SCALE GENOMIC DNA]</scope>
    <source>
        <strain evidence="4 5">TG28175</strain>
    </source>
</reference>
<dbReference type="Gene3D" id="3.40.50.450">
    <property type="match status" value="1"/>
</dbReference>
<sequence>GLTKLYVVENMHERKTKMADLSDGFIALPGGAGTLEEIFEQWTWAQLGIHQKPCAFLNVAGFYEDLLKMIQGTVDNGFSQARFVDKLIVSDKIEDILQQFEQYQAPAPKWTNADVQP</sequence>
<keyword evidence="3" id="KW-0203">Cytokinin biosynthesis</keyword>
<evidence type="ECO:0000313" key="5">
    <source>
        <dbReference type="Proteomes" id="UP000280073"/>
    </source>
</evidence>
<organism evidence="4 5">
    <name type="scientific">Acinetobacter baumannii</name>
    <dbReference type="NCBI Taxonomy" id="470"/>
    <lineage>
        <taxon>Bacteria</taxon>
        <taxon>Pseudomonadati</taxon>
        <taxon>Pseudomonadota</taxon>
        <taxon>Gammaproteobacteria</taxon>
        <taxon>Moraxellales</taxon>
        <taxon>Moraxellaceae</taxon>
        <taxon>Acinetobacter</taxon>
        <taxon>Acinetobacter calcoaceticus/baumannii complex</taxon>
    </lineage>
</organism>
<gene>
    <name evidence="4" type="ORF">EA686_20360</name>
</gene>
<name>A0A429MKG7_ACIBA</name>
<protein>
    <recommendedName>
        <fullName evidence="3">Cytokinin riboside 5'-monophosphate phosphoribohydrolase</fullName>
        <ecNumber evidence="3">3.2.2.n1</ecNumber>
    </recommendedName>
</protein>
<dbReference type="Pfam" id="PF03641">
    <property type="entry name" value="Lysine_decarbox"/>
    <property type="match status" value="1"/>
</dbReference>
<keyword evidence="3" id="KW-0378">Hydrolase</keyword>